<comment type="caution">
    <text evidence="4">The sequence shown here is derived from an EMBL/GenBank/DDBJ whole genome shotgun (WGS) entry which is preliminary data.</text>
</comment>
<dbReference type="Pfam" id="PF02321">
    <property type="entry name" value="OEP"/>
    <property type="match status" value="2"/>
</dbReference>
<dbReference type="PANTHER" id="PTHR30203:SF33">
    <property type="entry name" value="BLR4455 PROTEIN"/>
    <property type="match status" value="1"/>
</dbReference>
<dbReference type="GO" id="GO:0005886">
    <property type="term" value="C:plasma membrane"/>
    <property type="evidence" value="ECO:0007669"/>
    <property type="project" value="UniProtKB-SubCell"/>
</dbReference>
<dbReference type="GO" id="GO:0015562">
    <property type="term" value="F:efflux transmembrane transporter activity"/>
    <property type="evidence" value="ECO:0007669"/>
    <property type="project" value="InterPro"/>
</dbReference>
<keyword evidence="5" id="KW-1185">Reference proteome</keyword>
<comment type="subcellular location">
    <subcellularLocation>
        <location evidence="2">Cell membrane</location>
        <topology evidence="2">Lipid-anchor</topology>
    </subcellularLocation>
</comment>
<reference evidence="4" key="2">
    <citation type="submission" date="2021-04" db="EMBL/GenBank/DDBJ databases">
        <authorList>
            <person name="Zhang T."/>
            <person name="Zhang Y."/>
            <person name="Lu D."/>
            <person name="Zuo D."/>
            <person name="Du Z."/>
        </authorList>
    </citation>
    <scope>NUCLEOTIDE SEQUENCE</scope>
    <source>
        <strain evidence="4">JR1</strain>
    </source>
</reference>
<evidence type="ECO:0000313" key="5">
    <source>
        <dbReference type="Proteomes" id="UP000679220"/>
    </source>
</evidence>
<evidence type="ECO:0000256" key="3">
    <source>
        <dbReference type="SAM" id="Coils"/>
    </source>
</evidence>
<dbReference type="RefSeq" id="WP_212191400.1">
    <property type="nucleotide sequence ID" value="NZ_JAGTAR010000018.1"/>
</dbReference>
<dbReference type="SUPFAM" id="SSF56954">
    <property type="entry name" value="Outer membrane efflux proteins (OEP)"/>
    <property type="match status" value="1"/>
</dbReference>
<protein>
    <submittedName>
        <fullName evidence="4">Efflux transporter outer membrane subunit</fullName>
    </submittedName>
</protein>
<evidence type="ECO:0000313" key="4">
    <source>
        <dbReference type="EMBL" id="MBR8536369.1"/>
    </source>
</evidence>
<gene>
    <name evidence="4" type="ORF">KDU71_12425</name>
</gene>
<dbReference type="PANTHER" id="PTHR30203">
    <property type="entry name" value="OUTER MEMBRANE CATION EFFLUX PROTEIN"/>
    <property type="match status" value="1"/>
</dbReference>
<dbReference type="InterPro" id="IPR010131">
    <property type="entry name" value="MdtP/NodT-like"/>
</dbReference>
<reference evidence="4" key="1">
    <citation type="journal article" date="2018" name="Int. J. Syst. Evol. Microbiol.">
        <title>Carboxylicivirga sediminis sp. nov., isolated from coastal sediment.</title>
        <authorList>
            <person name="Wang F.Q."/>
            <person name="Ren L.H."/>
            <person name="Zou R.J."/>
            <person name="Sun Y.Z."/>
            <person name="Liu X.J."/>
            <person name="Jiang F."/>
            <person name="Liu L.J."/>
        </authorList>
    </citation>
    <scope>NUCLEOTIDE SEQUENCE</scope>
    <source>
        <strain evidence="4">JR1</strain>
    </source>
</reference>
<keyword evidence="2" id="KW-0472">Membrane</keyword>
<accession>A0A941IYD2</accession>
<dbReference type="Proteomes" id="UP000679220">
    <property type="component" value="Unassembled WGS sequence"/>
</dbReference>
<organism evidence="4 5">
    <name type="scientific">Carboxylicivirga sediminis</name>
    <dbReference type="NCBI Taxonomy" id="2006564"/>
    <lineage>
        <taxon>Bacteria</taxon>
        <taxon>Pseudomonadati</taxon>
        <taxon>Bacteroidota</taxon>
        <taxon>Bacteroidia</taxon>
        <taxon>Marinilabiliales</taxon>
        <taxon>Marinilabiliaceae</taxon>
        <taxon>Carboxylicivirga</taxon>
    </lineage>
</organism>
<dbReference type="Gene3D" id="2.20.200.10">
    <property type="entry name" value="Outer membrane efflux proteins (OEP)"/>
    <property type="match status" value="1"/>
</dbReference>
<sequence>MKNNKLFYIVQQKAVVLLLIGLIALASSCKVGKKYVKPELDLPDKLEVMSIDSTTIDDLQWWELYTDTVLQQLVYEALESNKDVLIASARLKQYMAAKRIASADLFPHLGADFHAEREMENYGGDNESASTELEVRASLTWEIDLWGNIRWGREAAIADYLATQEAQRALQMSIVAEVAETYFVLTALYDELNIVQQTLEARQEGVRLADLRFRGGLTSETSVQQAEVELAKTMTLVPVLERKIRISKNNLALLLGTYKSEWVRGKGLDEQYIPDALPAGLPSELLERRPDIRAAEQSVVAANAMVGVATTNRFPSLSLTGRFGRENDELGEFLKSPYWFIAGDVLAPIFQAGKLKARQKESEARLEQEVYAYQRSVLQAFQEANTAIMTFRKAKEVYDAQANLEDATRKYQKLAELQYLNGVINYLDLLDAQRNLFDAEIKRNNARRDELLSMVYLYKALGGGWNL</sequence>
<keyword evidence="2" id="KW-1134">Transmembrane beta strand</keyword>
<dbReference type="NCBIfam" id="TIGR01845">
    <property type="entry name" value="outer_NodT"/>
    <property type="match status" value="1"/>
</dbReference>
<dbReference type="InterPro" id="IPR003423">
    <property type="entry name" value="OMP_efflux"/>
</dbReference>
<keyword evidence="2" id="KW-0449">Lipoprotein</keyword>
<dbReference type="EMBL" id="JAGTAR010000018">
    <property type="protein sequence ID" value="MBR8536369.1"/>
    <property type="molecule type" value="Genomic_DNA"/>
</dbReference>
<feature type="coiled-coil region" evidence="3">
    <location>
        <begin position="397"/>
        <end position="449"/>
    </location>
</feature>
<keyword evidence="2" id="KW-0812">Transmembrane</keyword>
<proteinExistence type="inferred from homology"/>
<keyword evidence="2" id="KW-0564">Palmitate</keyword>
<dbReference type="PROSITE" id="PS51257">
    <property type="entry name" value="PROKAR_LIPOPROTEIN"/>
    <property type="match status" value="1"/>
</dbReference>
<dbReference type="Gene3D" id="1.20.1600.10">
    <property type="entry name" value="Outer membrane efflux proteins (OEP)"/>
    <property type="match status" value="1"/>
</dbReference>
<name>A0A941IYD2_9BACT</name>
<dbReference type="AlphaFoldDB" id="A0A941IYD2"/>
<comment type="similarity">
    <text evidence="1 2">Belongs to the outer membrane factor (OMF) (TC 1.B.17) family.</text>
</comment>
<keyword evidence="3" id="KW-0175">Coiled coil</keyword>
<evidence type="ECO:0000256" key="1">
    <source>
        <dbReference type="ARBA" id="ARBA00007613"/>
    </source>
</evidence>
<evidence type="ECO:0000256" key="2">
    <source>
        <dbReference type="RuleBase" id="RU362097"/>
    </source>
</evidence>